<dbReference type="OrthoDB" id="9798773at2"/>
<feature type="short sequence motif" description="GXSXG" evidence="4">
    <location>
        <begin position="48"/>
        <end position="52"/>
    </location>
</feature>
<dbReference type="PANTHER" id="PTHR14226">
    <property type="entry name" value="NEUROPATHY TARGET ESTERASE/SWISS CHEESE D.MELANOGASTER"/>
    <property type="match status" value="1"/>
</dbReference>
<feature type="active site" description="Nucleophile" evidence="4">
    <location>
        <position position="50"/>
    </location>
</feature>
<evidence type="ECO:0000259" key="5">
    <source>
        <dbReference type="PROSITE" id="PS51635"/>
    </source>
</evidence>
<keyword evidence="1 4" id="KW-0378">Hydrolase</keyword>
<feature type="short sequence motif" description="DGA/G" evidence="4">
    <location>
        <begin position="174"/>
        <end position="176"/>
    </location>
</feature>
<dbReference type="CDD" id="cd07209">
    <property type="entry name" value="Pat_hypo_Ecoli_Z1214_like"/>
    <property type="match status" value="1"/>
</dbReference>
<feature type="domain" description="PNPLA" evidence="5">
    <location>
        <begin position="17"/>
        <end position="187"/>
    </location>
</feature>
<dbReference type="EMBL" id="FCOK02000020">
    <property type="protein sequence ID" value="SAL35920.1"/>
    <property type="molecule type" value="Genomic_DNA"/>
</dbReference>
<evidence type="ECO:0000313" key="6">
    <source>
        <dbReference type="EMBL" id="SAL35920.1"/>
    </source>
</evidence>
<reference evidence="6 7" key="1">
    <citation type="submission" date="2016-01" db="EMBL/GenBank/DDBJ databases">
        <authorList>
            <person name="Oliw E.H."/>
        </authorList>
    </citation>
    <scope>NUCLEOTIDE SEQUENCE [LARGE SCALE GENOMIC DNA]</scope>
    <source>
        <strain evidence="6">LMG 27134</strain>
    </source>
</reference>
<organism evidence="6 7">
    <name type="scientific">Caballeronia udeis</name>
    <dbReference type="NCBI Taxonomy" id="1232866"/>
    <lineage>
        <taxon>Bacteria</taxon>
        <taxon>Pseudomonadati</taxon>
        <taxon>Pseudomonadota</taxon>
        <taxon>Betaproteobacteria</taxon>
        <taxon>Burkholderiales</taxon>
        <taxon>Burkholderiaceae</taxon>
        <taxon>Caballeronia</taxon>
    </lineage>
</organism>
<evidence type="ECO:0000313" key="7">
    <source>
        <dbReference type="Proteomes" id="UP000054683"/>
    </source>
</evidence>
<dbReference type="RefSeq" id="WP_062086527.1">
    <property type="nucleotide sequence ID" value="NZ_FCOK02000020.1"/>
</dbReference>
<dbReference type="Gene3D" id="3.40.1090.10">
    <property type="entry name" value="Cytosolic phospholipase A2 catalytic domain"/>
    <property type="match status" value="2"/>
</dbReference>
<dbReference type="GO" id="GO:0016787">
    <property type="term" value="F:hydrolase activity"/>
    <property type="evidence" value="ECO:0007669"/>
    <property type="project" value="UniProtKB-UniRule"/>
</dbReference>
<sequence length="298" mass="31530">MSLDNPPPAVSSGLTAFVFAGGGSLGAIEVGMLRELLNWGVRPDCVIGASAGAINAAYFAGRPDAEGIAKLELLWCGIRRRDIMPLSMFGLFEMILRRRSNLVEAKALRVLLENNLPYKRVEQAVIPLHVVATNMLSGNEVVLSSGPVVDAVLASAAIPGVFPPIRIDGIDLVDGGVANNTPISVAIGLGATRIIVLPAGFACALQKPPANAIAQAIHALTLVVARQLVRDLAFYSSRAEIVVVPPLCPLDVSPYDYTQCNRLIERAAEQTLAWLSDGGLERGVVPAELHEHEHAQAG</sequence>
<evidence type="ECO:0000256" key="1">
    <source>
        <dbReference type="ARBA" id="ARBA00022801"/>
    </source>
</evidence>
<dbReference type="PANTHER" id="PTHR14226:SF57">
    <property type="entry name" value="BLR7027 PROTEIN"/>
    <property type="match status" value="1"/>
</dbReference>
<dbReference type="Pfam" id="PF01734">
    <property type="entry name" value="Patatin"/>
    <property type="match status" value="1"/>
</dbReference>
<dbReference type="PROSITE" id="PS51635">
    <property type="entry name" value="PNPLA"/>
    <property type="match status" value="1"/>
</dbReference>
<dbReference type="InterPro" id="IPR050301">
    <property type="entry name" value="NTE"/>
</dbReference>
<evidence type="ECO:0000256" key="3">
    <source>
        <dbReference type="ARBA" id="ARBA00023098"/>
    </source>
</evidence>
<dbReference type="InterPro" id="IPR002641">
    <property type="entry name" value="PNPLA_dom"/>
</dbReference>
<gene>
    <name evidence="6" type="ORF">AWB69_03392</name>
</gene>
<keyword evidence="3 4" id="KW-0443">Lipid metabolism</keyword>
<dbReference type="GO" id="GO:0016042">
    <property type="term" value="P:lipid catabolic process"/>
    <property type="evidence" value="ECO:0007669"/>
    <property type="project" value="UniProtKB-UniRule"/>
</dbReference>
<dbReference type="SUPFAM" id="SSF52151">
    <property type="entry name" value="FabD/lysophospholipase-like"/>
    <property type="match status" value="1"/>
</dbReference>
<feature type="short sequence motif" description="GXGXXG" evidence="4">
    <location>
        <begin position="21"/>
        <end position="26"/>
    </location>
</feature>
<evidence type="ECO:0000256" key="4">
    <source>
        <dbReference type="PROSITE-ProRule" id="PRU01161"/>
    </source>
</evidence>
<name>A0A158GWS6_9BURK</name>
<feature type="active site" description="Proton acceptor" evidence="4">
    <location>
        <position position="174"/>
    </location>
</feature>
<dbReference type="AlphaFoldDB" id="A0A158GWS6"/>
<evidence type="ECO:0000256" key="2">
    <source>
        <dbReference type="ARBA" id="ARBA00022963"/>
    </source>
</evidence>
<accession>A0A158GWS6</accession>
<protein>
    <submittedName>
        <fullName evidence="6">Patatin</fullName>
    </submittedName>
</protein>
<dbReference type="Proteomes" id="UP000054683">
    <property type="component" value="Unassembled WGS sequence"/>
</dbReference>
<dbReference type="InterPro" id="IPR016035">
    <property type="entry name" value="Acyl_Trfase/lysoPLipase"/>
</dbReference>
<keyword evidence="2 4" id="KW-0442">Lipid degradation</keyword>
<proteinExistence type="predicted"/>